<proteinExistence type="predicted"/>
<evidence type="ECO:0000313" key="1">
    <source>
        <dbReference type="EMBL" id="SSW94997.1"/>
    </source>
</evidence>
<reference evidence="1" key="1">
    <citation type="submission" date="2018-04" db="EMBL/GenBank/DDBJ databases">
        <authorList>
            <person name="Go L.Y."/>
            <person name="Mitchell J.A."/>
        </authorList>
    </citation>
    <scope>NUCLEOTIDE SEQUENCE</scope>
    <source>
        <strain evidence="1">ARTV</strain>
    </source>
</reference>
<dbReference type="AlphaFoldDB" id="A0A3B0MBE0"/>
<organism evidence="1">
    <name type="scientific">Arsenophonus endosymbiont of Trialeurodes vaporariorum</name>
    <dbReference type="NCBI Taxonomy" id="235567"/>
    <lineage>
        <taxon>Bacteria</taxon>
        <taxon>Pseudomonadati</taxon>
        <taxon>Pseudomonadota</taxon>
        <taxon>Gammaproteobacteria</taxon>
        <taxon>Enterobacterales</taxon>
        <taxon>Morganellaceae</taxon>
        <taxon>Arsenophonus</taxon>
    </lineage>
</organism>
<protein>
    <submittedName>
        <fullName evidence="1">Uncharacterized protein</fullName>
    </submittedName>
</protein>
<sequence length="50" mass="5318">MANQEGTIHITGKTNIDSTSKYTVNAIQGAIINLNDDANIKSKSKKASVI</sequence>
<gene>
    <name evidence="1" type="ORF">ARTV_0653</name>
</gene>
<dbReference type="EMBL" id="UFQR01000002">
    <property type="protein sequence ID" value="SSW94997.1"/>
    <property type="molecule type" value="Genomic_DNA"/>
</dbReference>
<accession>A0A3B0MBE0</accession>
<name>A0A3B0MBE0_9GAMM</name>